<name>A0A0U1D8M4_9MYCO</name>
<evidence type="ECO:0000313" key="1">
    <source>
        <dbReference type="EMBL" id="CQD08985.1"/>
    </source>
</evidence>
<accession>A0A0U1D8M4</accession>
<dbReference type="AlphaFoldDB" id="A0A0U1D8M4"/>
<dbReference type="Proteomes" id="UP000199601">
    <property type="component" value="Unassembled WGS sequence"/>
</dbReference>
<dbReference type="InterPro" id="IPR050963">
    <property type="entry name" value="Sirohydro_Cobaltochel/CbiX"/>
</dbReference>
<dbReference type="STRING" id="761804.BN000_01833"/>
<gene>
    <name evidence="1" type="ORF">BN000_01833</name>
</gene>
<proteinExistence type="predicted"/>
<dbReference type="Pfam" id="PF01903">
    <property type="entry name" value="CbiX"/>
    <property type="match status" value="1"/>
</dbReference>
<dbReference type="InterPro" id="IPR002762">
    <property type="entry name" value="CbiX-like"/>
</dbReference>
<sequence length="259" mass="27500">MTLILVAHGTRRPEGVSMAEDLAAQAGSLIGRPVELAFVDVVGPTPSEVLSRVRATGRPAVVLPAFLSRGYHVRADLPAHVGRSGHPDVIVTPALGPSGQLARIVGDQLVKCGWRPGDSVILAAAGTSDVKARADLHTTATLVSALTGSRVSLAFAASGDRQLPEAVDEARRHARRNNARVVVASYLLADGLFQERLYACGADLVSRPLGTHPGLTRLIANRFRRAMPPVLAPTIRHASRRSSVHRLVHDRLVRPNPAA</sequence>
<reference evidence="2" key="1">
    <citation type="submission" date="2015-03" db="EMBL/GenBank/DDBJ databases">
        <authorList>
            <person name="Urmite Genomes"/>
        </authorList>
    </citation>
    <scope>NUCLEOTIDE SEQUENCE [LARGE SCALE GENOMIC DNA]</scope>
    <source>
        <strain evidence="2">CSUR P1344</strain>
    </source>
</reference>
<dbReference type="Gene3D" id="3.40.50.1400">
    <property type="match status" value="2"/>
</dbReference>
<dbReference type="RefSeq" id="WP_085242572.1">
    <property type="nucleotide sequence ID" value="NZ_CTEC01000001.1"/>
</dbReference>
<keyword evidence="2" id="KW-1185">Reference proteome</keyword>
<evidence type="ECO:0000313" key="2">
    <source>
        <dbReference type="Proteomes" id="UP000199601"/>
    </source>
</evidence>
<dbReference type="OrthoDB" id="7345302at2"/>
<dbReference type="PANTHER" id="PTHR33542">
    <property type="entry name" value="SIROHYDROCHLORIN FERROCHELATASE, CHLOROPLASTIC"/>
    <property type="match status" value="1"/>
</dbReference>
<dbReference type="PANTHER" id="PTHR33542:SF5">
    <property type="entry name" value="FERROCHELATASE CHE1"/>
    <property type="match status" value="1"/>
</dbReference>
<dbReference type="EMBL" id="CTEC01000001">
    <property type="protein sequence ID" value="CQD08985.1"/>
    <property type="molecule type" value="Genomic_DNA"/>
</dbReference>
<organism evidence="1 2">
    <name type="scientific">Mycobacterium europaeum</name>
    <dbReference type="NCBI Taxonomy" id="761804"/>
    <lineage>
        <taxon>Bacteria</taxon>
        <taxon>Bacillati</taxon>
        <taxon>Actinomycetota</taxon>
        <taxon>Actinomycetes</taxon>
        <taxon>Mycobacteriales</taxon>
        <taxon>Mycobacteriaceae</taxon>
        <taxon>Mycobacterium</taxon>
        <taxon>Mycobacterium simiae complex</taxon>
    </lineage>
</organism>
<dbReference type="GO" id="GO:0016829">
    <property type="term" value="F:lyase activity"/>
    <property type="evidence" value="ECO:0007669"/>
    <property type="project" value="InterPro"/>
</dbReference>
<protein>
    <submittedName>
        <fullName evidence="1">Sirohydrochlorin cobaltochelatase, putative</fullName>
    </submittedName>
</protein>
<dbReference type="CDD" id="cd03416">
    <property type="entry name" value="CbiX_SirB_N"/>
    <property type="match status" value="1"/>
</dbReference>
<dbReference type="SUPFAM" id="SSF53800">
    <property type="entry name" value="Chelatase"/>
    <property type="match status" value="1"/>
</dbReference>